<dbReference type="Pfam" id="PF09983">
    <property type="entry name" value="JetD_C"/>
    <property type="match status" value="1"/>
</dbReference>
<dbReference type="Pfam" id="PF11795">
    <property type="entry name" value="DUF3322"/>
    <property type="match status" value="1"/>
</dbReference>
<evidence type="ECO:0000313" key="4">
    <source>
        <dbReference type="Proteomes" id="UP001308005"/>
    </source>
</evidence>
<dbReference type="InterPro" id="IPR014544">
    <property type="entry name" value="UCP028408"/>
</dbReference>
<gene>
    <name evidence="3" type="ORF">VSS37_13035</name>
</gene>
<dbReference type="EMBL" id="JAYMYJ010000115">
    <property type="protein sequence ID" value="MEB4591910.1"/>
    <property type="molecule type" value="Genomic_DNA"/>
</dbReference>
<organism evidence="3 4">
    <name type="scientific">Candidatus Thiothrix phosphatis</name>
    <dbReference type="NCBI Taxonomy" id="3112415"/>
    <lineage>
        <taxon>Bacteria</taxon>
        <taxon>Pseudomonadati</taxon>
        <taxon>Pseudomonadota</taxon>
        <taxon>Gammaproteobacteria</taxon>
        <taxon>Thiotrichales</taxon>
        <taxon>Thiotrichaceae</taxon>
        <taxon>Thiothrix</taxon>
    </lineage>
</organism>
<protein>
    <submittedName>
        <fullName evidence="3">DUF3322 domain-containing protein</fullName>
    </submittedName>
</protein>
<name>A0ABU6CYJ9_9GAMM</name>
<feature type="domain" description="Wadjet protein JetD C-terminal" evidence="1">
    <location>
        <begin position="215"/>
        <end position="388"/>
    </location>
</feature>
<evidence type="ECO:0000259" key="2">
    <source>
        <dbReference type="Pfam" id="PF11795"/>
    </source>
</evidence>
<dbReference type="Proteomes" id="UP001308005">
    <property type="component" value="Unassembled WGS sequence"/>
</dbReference>
<evidence type="ECO:0000259" key="1">
    <source>
        <dbReference type="Pfam" id="PF09983"/>
    </source>
</evidence>
<dbReference type="InterPro" id="IPR024534">
    <property type="entry name" value="JetD_C"/>
</dbReference>
<dbReference type="RefSeq" id="WP_324695879.1">
    <property type="nucleotide sequence ID" value="NZ_JAYMYJ010000115.1"/>
</dbReference>
<reference evidence="3 4" key="2">
    <citation type="submission" date="2024-01" db="EMBL/GenBank/DDBJ databases">
        <authorList>
            <person name="Xie X."/>
        </authorList>
    </citation>
    <scope>NUCLEOTIDE SEQUENCE [LARGE SCALE GENOMIC DNA]</scope>
    <source>
        <strain evidence="3">SCUT-1</strain>
    </source>
</reference>
<comment type="caution">
    <text evidence="3">The sequence shown here is derived from an EMBL/GenBank/DDBJ whole genome shotgun (WGS) entry which is preliminary data.</text>
</comment>
<evidence type="ECO:0000313" key="3">
    <source>
        <dbReference type="EMBL" id="MEB4591910.1"/>
    </source>
</evidence>
<proteinExistence type="predicted"/>
<feature type="domain" description="DUF3322" evidence="2">
    <location>
        <begin position="4"/>
        <end position="190"/>
    </location>
</feature>
<keyword evidence="4" id="KW-1185">Reference proteome</keyword>
<accession>A0ABU6CYJ9</accession>
<reference evidence="4" key="1">
    <citation type="submission" date="2023-07" db="EMBL/GenBank/DDBJ databases">
        <title>The carbon used by Thiothrix.</title>
        <authorList>
            <person name="Chen L."/>
        </authorList>
    </citation>
    <scope>NUCLEOTIDE SEQUENCE [LARGE SCALE GENOMIC DNA]</scope>
</reference>
<dbReference type="PIRSF" id="PIRSF028408">
    <property type="entry name" value="UCP028408"/>
    <property type="match status" value="1"/>
</dbReference>
<dbReference type="InterPro" id="IPR024537">
    <property type="entry name" value="DUF3322"/>
</dbReference>
<sequence>MITPADIRQKAQKLWDSGKLLQASLCGENLFPWMISFRPPNAREQLEDFAAIRVWVEKLKAQSKEVTAEGYTVEYKTVTHRQLGEQRLPERIVFQTQDDLLRFLHKLREFGQLHTLATESLVQYPALQGWVSSKSRQFMQSAGIWRQLLAVCAYFLAHPRPDCYLRELDIAGVDSKFIEQHKGILAELLDILLPADAIDGSASGTRQYGFERRYGLKCPEPLIRLRLLDSGLYPLPGVSDLSLPVSQLAQWKIPCQQVFITENKINGLSFPDLHGSLVIFGLGYGVDSLAEIGWLRGKKLYYWGDIDTHGFSILSRLRSYFPAAQSLLMDTATLEQFADLCVTEPETSRCSDRLAHLQADEAQLYQQLQHTHQRLEQERLPMGHVLQAIAQFGLADSGFAPTPLRGNVRA</sequence>